<dbReference type="InterPro" id="IPR050054">
    <property type="entry name" value="UPRTase/APRTase"/>
</dbReference>
<reference evidence="13 14" key="1">
    <citation type="journal article" date="2018" name="Microbiome">
        <title>Fine metagenomic profile of the Mediterranean stratified and mixed water columns revealed by assembly and recruitment.</title>
        <authorList>
            <person name="Haro-Moreno J.M."/>
            <person name="Lopez-Perez M."/>
            <person name="De La Torre J.R."/>
            <person name="Picazo A."/>
            <person name="Camacho A."/>
            <person name="Rodriguez-Valera F."/>
        </authorList>
    </citation>
    <scope>NUCLEOTIDE SEQUENCE [LARGE SCALE GENOMIC DNA]</scope>
    <source>
        <strain evidence="13">MED-G57</strain>
    </source>
</reference>
<organism evidence="13 14">
    <name type="scientific">PS1 clade bacterium</name>
    <dbReference type="NCBI Taxonomy" id="2175152"/>
    <lineage>
        <taxon>Bacteria</taxon>
        <taxon>Pseudomonadati</taxon>
        <taxon>Pseudomonadota</taxon>
        <taxon>Alphaproteobacteria</taxon>
        <taxon>PS1 clade</taxon>
    </lineage>
</organism>
<dbReference type="EMBL" id="QOQD01000004">
    <property type="protein sequence ID" value="RCL73972.1"/>
    <property type="molecule type" value="Genomic_DNA"/>
</dbReference>
<evidence type="ECO:0000256" key="7">
    <source>
        <dbReference type="ARBA" id="ARBA00022490"/>
    </source>
</evidence>
<accession>A0A368DQ50</accession>
<evidence type="ECO:0000256" key="9">
    <source>
        <dbReference type="ARBA" id="ARBA00022679"/>
    </source>
</evidence>
<dbReference type="EC" id="2.4.2.7" evidence="6 11"/>
<evidence type="ECO:0000256" key="3">
    <source>
        <dbReference type="ARBA" id="ARBA00004496"/>
    </source>
</evidence>
<gene>
    <name evidence="11" type="primary">apt</name>
    <name evidence="13" type="ORF">DBW71_02110</name>
</gene>
<comment type="function">
    <text evidence="2 11">Catalyzes a salvage reaction resulting in the formation of AMP, that is energically less costly than de novo synthesis.</text>
</comment>
<evidence type="ECO:0000256" key="1">
    <source>
        <dbReference type="ARBA" id="ARBA00000868"/>
    </source>
</evidence>
<dbReference type="Pfam" id="PF00156">
    <property type="entry name" value="Pribosyltran"/>
    <property type="match status" value="1"/>
</dbReference>
<name>A0A368DQ50_9PROT</name>
<feature type="domain" description="Phosphoribosyltransferase" evidence="12">
    <location>
        <begin position="43"/>
        <end position="174"/>
    </location>
</feature>
<comment type="similarity">
    <text evidence="5 11">Belongs to the purine/pyrimidine phosphoribosyltransferase family.</text>
</comment>
<dbReference type="SUPFAM" id="SSF53271">
    <property type="entry name" value="PRTase-like"/>
    <property type="match status" value="1"/>
</dbReference>
<dbReference type="GO" id="GO:0006166">
    <property type="term" value="P:purine ribonucleoside salvage"/>
    <property type="evidence" value="ECO:0007669"/>
    <property type="project" value="UniProtKB-UniRule"/>
</dbReference>
<keyword evidence="8 11" id="KW-0328">Glycosyltransferase</keyword>
<evidence type="ECO:0000256" key="8">
    <source>
        <dbReference type="ARBA" id="ARBA00022676"/>
    </source>
</evidence>
<dbReference type="PANTHER" id="PTHR32315">
    <property type="entry name" value="ADENINE PHOSPHORIBOSYLTRANSFERASE"/>
    <property type="match status" value="1"/>
</dbReference>
<dbReference type="GO" id="GO:0006168">
    <property type="term" value="P:adenine salvage"/>
    <property type="evidence" value="ECO:0007669"/>
    <property type="project" value="InterPro"/>
</dbReference>
<sequence>MKDSINILKNSIRSINDYPKPGIIYRDITTLLKDPQLFALTIDTCSQFIAEEVSTIAAVDARGFIIGSAMAQNLKKGFIPIRKKNKLPSNVISESYNLEYGTDELELHLDSIVKGQKVVLVDDVLATGGTAEAAIKLLAQLGADIVRIVFLIELVELRGRKLLEKYDYNISSIVKF</sequence>
<dbReference type="HAMAP" id="MF_00004">
    <property type="entry name" value="Aden_phosphoribosyltr"/>
    <property type="match status" value="1"/>
</dbReference>
<comment type="catalytic activity">
    <reaction evidence="1 11">
        <text>AMP + diphosphate = 5-phospho-alpha-D-ribose 1-diphosphate + adenine</text>
        <dbReference type="Rhea" id="RHEA:16609"/>
        <dbReference type="ChEBI" id="CHEBI:16708"/>
        <dbReference type="ChEBI" id="CHEBI:33019"/>
        <dbReference type="ChEBI" id="CHEBI:58017"/>
        <dbReference type="ChEBI" id="CHEBI:456215"/>
        <dbReference type="EC" id="2.4.2.7"/>
    </reaction>
</comment>
<dbReference type="NCBIfam" id="NF002634">
    <property type="entry name" value="PRK02304.1-3"/>
    <property type="match status" value="1"/>
</dbReference>
<evidence type="ECO:0000256" key="6">
    <source>
        <dbReference type="ARBA" id="ARBA00011893"/>
    </source>
</evidence>
<dbReference type="InterPro" id="IPR005764">
    <property type="entry name" value="Ade_phspho_trans"/>
</dbReference>
<comment type="caution">
    <text evidence="13">The sequence shown here is derived from an EMBL/GenBank/DDBJ whole genome shotgun (WGS) entry which is preliminary data.</text>
</comment>
<evidence type="ECO:0000256" key="2">
    <source>
        <dbReference type="ARBA" id="ARBA00003968"/>
    </source>
</evidence>
<keyword evidence="10 11" id="KW-0660">Purine salvage</keyword>
<evidence type="ECO:0000256" key="10">
    <source>
        <dbReference type="ARBA" id="ARBA00022726"/>
    </source>
</evidence>
<dbReference type="GO" id="GO:0002055">
    <property type="term" value="F:adenine binding"/>
    <property type="evidence" value="ECO:0007669"/>
    <property type="project" value="TreeGrafter"/>
</dbReference>
<dbReference type="AlphaFoldDB" id="A0A368DQ50"/>
<comment type="subunit">
    <text evidence="11">Homodimer.</text>
</comment>
<dbReference type="GO" id="GO:0044209">
    <property type="term" value="P:AMP salvage"/>
    <property type="evidence" value="ECO:0007669"/>
    <property type="project" value="UniProtKB-UniRule"/>
</dbReference>
<dbReference type="GO" id="GO:0016208">
    <property type="term" value="F:AMP binding"/>
    <property type="evidence" value="ECO:0007669"/>
    <property type="project" value="TreeGrafter"/>
</dbReference>
<dbReference type="CDD" id="cd06223">
    <property type="entry name" value="PRTases_typeI"/>
    <property type="match status" value="1"/>
</dbReference>
<dbReference type="InterPro" id="IPR000836">
    <property type="entry name" value="PRTase_dom"/>
</dbReference>
<evidence type="ECO:0000313" key="13">
    <source>
        <dbReference type="EMBL" id="RCL73972.1"/>
    </source>
</evidence>
<dbReference type="FunFam" id="3.40.50.2020:FF:000021">
    <property type="entry name" value="Adenine phosphoribosyltransferase"/>
    <property type="match status" value="1"/>
</dbReference>
<evidence type="ECO:0000256" key="4">
    <source>
        <dbReference type="ARBA" id="ARBA00004659"/>
    </source>
</evidence>
<dbReference type="GO" id="GO:0003999">
    <property type="term" value="F:adenine phosphoribosyltransferase activity"/>
    <property type="evidence" value="ECO:0007669"/>
    <property type="project" value="UniProtKB-UniRule"/>
</dbReference>
<evidence type="ECO:0000256" key="5">
    <source>
        <dbReference type="ARBA" id="ARBA00008391"/>
    </source>
</evidence>
<dbReference type="GO" id="GO:0005737">
    <property type="term" value="C:cytoplasm"/>
    <property type="evidence" value="ECO:0007669"/>
    <property type="project" value="UniProtKB-SubCell"/>
</dbReference>
<protein>
    <recommendedName>
        <fullName evidence="6 11">Adenine phosphoribosyltransferase</fullName>
        <shortName evidence="11">APRT</shortName>
        <ecNumber evidence="6 11">2.4.2.7</ecNumber>
    </recommendedName>
</protein>
<comment type="pathway">
    <text evidence="4 11">Purine metabolism; AMP biosynthesis via salvage pathway; AMP from adenine: step 1/1.</text>
</comment>
<keyword evidence="7 11" id="KW-0963">Cytoplasm</keyword>
<dbReference type="UniPathway" id="UPA00588">
    <property type="reaction ID" value="UER00646"/>
</dbReference>
<comment type="subcellular location">
    <subcellularLocation>
        <location evidence="3 11">Cytoplasm</location>
    </subcellularLocation>
</comment>
<dbReference type="PANTHER" id="PTHR32315:SF3">
    <property type="entry name" value="ADENINE PHOSPHORIBOSYLTRANSFERASE"/>
    <property type="match status" value="1"/>
</dbReference>
<dbReference type="NCBIfam" id="TIGR01090">
    <property type="entry name" value="apt"/>
    <property type="match status" value="1"/>
</dbReference>
<dbReference type="NCBIfam" id="NF002636">
    <property type="entry name" value="PRK02304.1-5"/>
    <property type="match status" value="1"/>
</dbReference>
<keyword evidence="9 11" id="KW-0808">Transferase</keyword>
<dbReference type="Gene3D" id="3.40.50.2020">
    <property type="match status" value="1"/>
</dbReference>
<proteinExistence type="inferred from homology"/>
<evidence type="ECO:0000256" key="11">
    <source>
        <dbReference type="HAMAP-Rule" id="MF_00004"/>
    </source>
</evidence>
<evidence type="ECO:0000313" key="14">
    <source>
        <dbReference type="Proteomes" id="UP000253570"/>
    </source>
</evidence>
<dbReference type="Proteomes" id="UP000253570">
    <property type="component" value="Unassembled WGS sequence"/>
</dbReference>
<evidence type="ECO:0000259" key="12">
    <source>
        <dbReference type="Pfam" id="PF00156"/>
    </source>
</evidence>
<dbReference type="InterPro" id="IPR029057">
    <property type="entry name" value="PRTase-like"/>
</dbReference>